<dbReference type="Pfam" id="PF13088">
    <property type="entry name" value="BNR_2"/>
    <property type="match status" value="1"/>
</dbReference>
<dbReference type="CDD" id="cd15482">
    <property type="entry name" value="Sialidase_non-viral"/>
    <property type="match status" value="1"/>
</dbReference>
<keyword evidence="1" id="KW-0472">Membrane</keyword>
<dbReference type="SUPFAM" id="SSF50939">
    <property type="entry name" value="Sialidases"/>
    <property type="match status" value="1"/>
</dbReference>
<keyword evidence="1" id="KW-0812">Transmembrane</keyword>
<dbReference type="EMBL" id="FWFU01000004">
    <property type="protein sequence ID" value="SLN58411.1"/>
    <property type="molecule type" value="Genomic_DNA"/>
</dbReference>
<dbReference type="Proteomes" id="UP000193207">
    <property type="component" value="Unassembled WGS sequence"/>
</dbReference>
<feature type="domain" description="Sialidase" evidence="2">
    <location>
        <begin position="73"/>
        <end position="350"/>
    </location>
</feature>
<gene>
    <name evidence="3" type="ORF">ROH8110_03231</name>
</gene>
<reference evidence="3 4" key="1">
    <citation type="submission" date="2017-03" db="EMBL/GenBank/DDBJ databases">
        <authorList>
            <person name="Afonso C.L."/>
            <person name="Miller P.J."/>
            <person name="Scott M.A."/>
            <person name="Spackman E."/>
            <person name="Goraichik I."/>
            <person name="Dimitrov K.M."/>
            <person name="Suarez D.L."/>
            <person name="Swayne D.E."/>
        </authorList>
    </citation>
    <scope>NUCLEOTIDE SEQUENCE [LARGE SCALE GENOMIC DNA]</scope>
    <source>
        <strain evidence="3 4">CECT 8110</strain>
    </source>
</reference>
<sequence>MGSGDIFILALALISVVLSGYALWRDETLNWVFAVPRLPAPDPGEAPLFETLFDYRPKKGVAHSPAIVKHGETLSTLWFEGSSEAQPDIEIRRAVLETGPEGGRAGDPETFLTSGALGRAFVPGQLVVTLGNTIQNDAIESSLYATVVSVGGWAMASIAEVLMDRAKPVRVRKLDLSPFLNRSFLVRSPMVAYADGSHALPAYFEMGTTYGALVRLDAEGRVRDQRRMTGTGVKPIQPMIVVLDETRALAFLRDFDDSGRLYLSRTEDGGRHWTRAEATDIPHPNAPVAALSLSGGRILMARNGSGNDADRLELAVSADEGESWQVIHRIDSEAGEARYPMLRRLADGRILLAYSHHSKQGVRVVMFNEAWVAAR</sequence>
<dbReference type="AlphaFoldDB" id="A0A1X6ZQU7"/>
<evidence type="ECO:0000256" key="1">
    <source>
        <dbReference type="SAM" id="Phobius"/>
    </source>
</evidence>
<accession>A0A1X6ZQU7</accession>
<dbReference type="OrthoDB" id="41724at2"/>
<keyword evidence="1" id="KW-1133">Transmembrane helix</keyword>
<dbReference type="PANTHER" id="PTHR43752">
    <property type="entry name" value="BNR/ASP-BOX REPEAT FAMILY PROTEIN"/>
    <property type="match status" value="1"/>
</dbReference>
<evidence type="ECO:0000313" key="3">
    <source>
        <dbReference type="EMBL" id="SLN58411.1"/>
    </source>
</evidence>
<proteinExistence type="predicted"/>
<evidence type="ECO:0000313" key="4">
    <source>
        <dbReference type="Proteomes" id="UP000193207"/>
    </source>
</evidence>
<evidence type="ECO:0000259" key="2">
    <source>
        <dbReference type="Pfam" id="PF13088"/>
    </source>
</evidence>
<protein>
    <recommendedName>
        <fullName evidence="2">Sialidase domain-containing protein</fullName>
    </recommendedName>
</protein>
<organism evidence="3 4">
    <name type="scientific">Roseovarius halotolerans</name>
    <dbReference type="NCBI Taxonomy" id="505353"/>
    <lineage>
        <taxon>Bacteria</taxon>
        <taxon>Pseudomonadati</taxon>
        <taxon>Pseudomonadota</taxon>
        <taxon>Alphaproteobacteria</taxon>
        <taxon>Rhodobacterales</taxon>
        <taxon>Roseobacteraceae</taxon>
        <taxon>Roseovarius</taxon>
    </lineage>
</organism>
<name>A0A1X6ZQU7_9RHOB</name>
<feature type="transmembrane region" description="Helical" evidence="1">
    <location>
        <begin position="6"/>
        <end position="24"/>
    </location>
</feature>
<dbReference type="Gene3D" id="2.120.10.10">
    <property type="match status" value="1"/>
</dbReference>
<dbReference type="InterPro" id="IPR011040">
    <property type="entry name" value="Sialidase"/>
</dbReference>
<keyword evidence="4" id="KW-1185">Reference proteome</keyword>
<dbReference type="InterPro" id="IPR036278">
    <property type="entry name" value="Sialidase_sf"/>
</dbReference>
<dbReference type="PANTHER" id="PTHR43752:SF2">
    <property type="entry name" value="BNR_ASP-BOX REPEAT FAMILY PROTEIN"/>
    <property type="match status" value="1"/>
</dbReference>